<keyword evidence="2" id="KW-0812">Transmembrane</keyword>
<evidence type="ECO:0000313" key="4">
    <source>
        <dbReference type="Proteomes" id="UP000653076"/>
    </source>
</evidence>
<keyword evidence="4" id="KW-1185">Reference proteome</keyword>
<organism evidence="3 4">
    <name type="scientific">Micromonospora qiuiae</name>
    <dbReference type="NCBI Taxonomy" id="502268"/>
    <lineage>
        <taxon>Bacteria</taxon>
        <taxon>Bacillati</taxon>
        <taxon>Actinomycetota</taxon>
        <taxon>Actinomycetes</taxon>
        <taxon>Micromonosporales</taxon>
        <taxon>Micromonosporaceae</taxon>
        <taxon>Micromonospora</taxon>
    </lineage>
</organism>
<feature type="transmembrane region" description="Helical" evidence="2">
    <location>
        <begin position="232"/>
        <end position="250"/>
    </location>
</feature>
<feature type="transmembrane region" description="Helical" evidence="2">
    <location>
        <begin position="120"/>
        <end position="139"/>
    </location>
</feature>
<feature type="transmembrane region" description="Helical" evidence="2">
    <location>
        <begin position="203"/>
        <end position="225"/>
    </location>
</feature>
<sequence>MTAAARPGRPSTDARPGRPSTDARPGRRSTDARLGRRGTGTRPDDAAAVPARFRDLLAAEWLKLVSLRSTRWSFPLILLLVVGISANAALADHRNWPTYSADRREMFALYGPLRDAFPEAGYLFLILVTTTIGAMTIVGEYGSGLIRATFAAVPARRSVVAAKAAVLAGVMLALGTLTAASSFGVSQAILADRDAHWTLGDPGVPRALAATALLAPVCALIGMGLGALLRHTPASVGAALAVLVLLPLVVDSDRIRWVAQVHNALPTTAWLRLIEVYDGTAAGVPPDPFPLTIAGSWLVYAAWSLGAVLIAVIVVHRREP</sequence>
<dbReference type="Proteomes" id="UP000653076">
    <property type="component" value="Unassembled WGS sequence"/>
</dbReference>
<feature type="transmembrane region" description="Helical" evidence="2">
    <location>
        <begin position="160"/>
        <end position="183"/>
    </location>
</feature>
<proteinExistence type="predicted"/>
<protein>
    <submittedName>
        <fullName evidence="3">ABC transporter permease</fullName>
    </submittedName>
</protein>
<accession>A0ABQ4J5E5</accession>
<gene>
    <name evidence="3" type="ORF">Vqi01_04840</name>
</gene>
<keyword evidence="2" id="KW-1133">Transmembrane helix</keyword>
<feature type="transmembrane region" description="Helical" evidence="2">
    <location>
        <begin position="72"/>
        <end position="90"/>
    </location>
</feature>
<reference evidence="3 4" key="1">
    <citation type="submission" date="2021-01" db="EMBL/GenBank/DDBJ databases">
        <title>Whole genome shotgun sequence of Verrucosispora qiuiae NBRC 106684.</title>
        <authorList>
            <person name="Komaki H."/>
            <person name="Tamura T."/>
        </authorList>
    </citation>
    <scope>NUCLEOTIDE SEQUENCE [LARGE SCALE GENOMIC DNA]</scope>
    <source>
        <strain evidence="3 4">NBRC 106684</strain>
    </source>
</reference>
<feature type="transmembrane region" description="Helical" evidence="2">
    <location>
        <begin position="297"/>
        <end position="315"/>
    </location>
</feature>
<comment type="caution">
    <text evidence="3">The sequence shown here is derived from an EMBL/GenBank/DDBJ whole genome shotgun (WGS) entry which is preliminary data.</text>
</comment>
<name>A0ABQ4J5E5_9ACTN</name>
<feature type="region of interest" description="Disordered" evidence="1">
    <location>
        <begin position="1"/>
        <end position="45"/>
    </location>
</feature>
<evidence type="ECO:0000256" key="1">
    <source>
        <dbReference type="SAM" id="MobiDB-lite"/>
    </source>
</evidence>
<evidence type="ECO:0000313" key="3">
    <source>
        <dbReference type="EMBL" id="GIJ25322.1"/>
    </source>
</evidence>
<dbReference type="EMBL" id="BOPC01000007">
    <property type="protein sequence ID" value="GIJ25322.1"/>
    <property type="molecule type" value="Genomic_DNA"/>
</dbReference>
<dbReference type="RefSeq" id="WP_204032542.1">
    <property type="nucleotide sequence ID" value="NZ_BOPC01000007.1"/>
</dbReference>
<keyword evidence="2" id="KW-0472">Membrane</keyword>
<feature type="compositionally biased region" description="Basic and acidic residues" evidence="1">
    <location>
        <begin position="24"/>
        <end position="34"/>
    </location>
</feature>
<evidence type="ECO:0000256" key="2">
    <source>
        <dbReference type="SAM" id="Phobius"/>
    </source>
</evidence>